<dbReference type="Pfam" id="PF21323">
    <property type="entry name" value="KDM5_C-hel"/>
    <property type="match status" value="1"/>
</dbReference>
<evidence type="ECO:0000313" key="10">
    <source>
        <dbReference type="EMBL" id="CAD7655452.1"/>
    </source>
</evidence>
<dbReference type="InterPro" id="IPR013637">
    <property type="entry name" value="Lys_sp_deMease-like_dom"/>
</dbReference>
<proteinExistence type="predicted"/>
<evidence type="ECO:0000256" key="8">
    <source>
        <dbReference type="SAM" id="MobiDB-lite"/>
    </source>
</evidence>
<organism evidence="10">
    <name type="scientific">Oppiella nova</name>
    <dbReference type="NCBI Taxonomy" id="334625"/>
    <lineage>
        <taxon>Eukaryota</taxon>
        <taxon>Metazoa</taxon>
        <taxon>Ecdysozoa</taxon>
        <taxon>Arthropoda</taxon>
        <taxon>Chelicerata</taxon>
        <taxon>Arachnida</taxon>
        <taxon>Acari</taxon>
        <taxon>Acariformes</taxon>
        <taxon>Sarcoptiformes</taxon>
        <taxon>Oribatida</taxon>
        <taxon>Brachypylina</taxon>
        <taxon>Oppioidea</taxon>
        <taxon>Oppiidae</taxon>
        <taxon>Oppiella</taxon>
    </lineage>
</organism>
<protein>
    <recommendedName>
        <fullName evidence="9">JmjC domain-containing protein</fullName>
    </recommendedName>
</protein>
<dbReference type="GO" id="GO:0034647">
    <property type="term" value="F:histone H3K4me/H3K4me2/H3K4me3 demethylase activity"/>
    <property type="evidence" value="ECO:0007669"/>
    <property type="project" value="TreeGrafter"/>
</dbReference>
<dbReference type="Gene3D" id="2.60.120.650">
    <property type="entry name" value="Cupin"/>
    <property type="match status" value="1"/>
</dbReference>
<name>A0A7R9QR57_9ACAR</name>
<evidence type="ECO:0000256" key="4">
    <source>
        <dbReference type="ARBA" id="ARBA00022853"/>
    </source>
</evidence>
<dbReference type="GO" id="GO:0006355">
    <property type="term" value="P:regulation of DNA-templated transcription"/>
    <property type="evidence" value="ECO:0007669"/>
    <property type="project" value="TreeGrafter"/>
</dbReference>
<keyword evidence="6" id="KW-0408">Iron</keyword>
<dbReference type="InterPro" id="IPR048615">
    <property type="entry name" value="KDM5_C-hel"/>
</dbReference>
<dbReference type="PANTHER" id="PTHR10694:SF33">
    <property type="entry name" value="LYSINE-SPECIFIC DEMETHYLASE 5"/>
    <property type="match status" value="1"/>
</dbReference>
<evidence type="ECO:0000256" key="3">
    <source>
        <dbReference type="ARBA" id="ARBA00022737"/>
    </source>
</evidence>
<keyword evidence="4" id="KW-0156">Chromatin regulator</keyword>
<evidence type="ECO:0000256" key="6">
    <source>
        <dbReference type="ARBA" id="ARBA00023004"/>
    </source>
</evidence>
<dbReference type="GO" id="GO:0005634">
    <property type="term" value="C:nucleus"/>
    <property type="evidence" value="ECO:0007669"/>
    <property type="project" value="UniProtKB-SubCell"/>
</dbReference>
<evidence type="ECO:0000256" key="7">
    <source>
        <dbReference type="ARBA" id="ARBA00023242"/>
    </source>
</evidence>
<dbReference type="InterPro" id="IPR004198">
    <property type="entry name" value="Znf_C5HC2"/>
</dbReference>
<gene>
    <name evidence="10" type="ORF">ONB1V03_LOCUS12095</name>
</gene>
<dbReference type="InterPro" id="IPR013083">
    <property type="entry name" value="Znf_RING/FYVE/PHD"/>
</dbReference>
<keyword evidence="7" id="KW-0539">Nucleus</keyword>
<feature type="region of interest" description="Disordered" evidence="8">
    <location>
        <begin position="815"/>
        <end position="837"/>
    </location>
</feature>
<feature type="domain" description="JmjC" evidence="9">
    <location>
        <begin position="65"/>
        <end position="231"/>
    </location>
</feature>
<dbReference type="SMART" id="SM00558">
    <property type="entry name" value="JmjC"/>
    <property type="match status" value="1"/>
</dbReference>
<dbReference type="GO" id="GO:0000785">
    <property type="term" value="C:chromatin"/>
    <property type="evidence" value="ECO:0007669"/>
    <property type="project" value="TreeGrafter"/>
</dbReference>
<keyword evidence="5" id="KW-0223">Dioxygenase</keyword>
<dbReference type="Pfam" id="PF02373">
    <property type="entry name" value="JmjC"/>
    <property type="match status" value="1"/>
</dbReference>
<dbReference type="Gene3D" id="3.30.40.10">
    <property type="entry name" value="Zinc/RING finger domain, C3HC4 (zinc finger)"/>
    <property type="match status" value="1"/>
</dbReference>
<keyword evidence="3" id="KW-0677">Repeat</keyword>
<keyword evidence="2" id="KW-0479">Metal-binding</keyword>
<sequence length="947" mass="108519">MTILMDCHLFVKSVTHSMAEKEFWRLVSALEESVTVEYGADLHTNDYGSGFPTKLTKNLMPSDMEYINHLWNLNNIPVLEGSVFRHINANISGMIVPWMYVGMCFATFCWHNEDHWTYSINYLHWGEPKTWYGVPGEHAETFERAMRRVAPELFKSQPDLLHQLVTICNPNILMQDGVPVYRCNQNAGEFVVTFPRSYHTGFNQGLNFAEAVNFAPSDWLPIGRVCITHYAMLHRFPVFSHDELICKMANDPNHLEITLAVETYKDMLRMVESEKSSRLSLLEWGVTQAEREAFELLQDDERQCDYCKTTCFLSALTCNCDQSKLVCLSHKDNLCQTCLPSQHTLRYRYTLDELPIMLHHLRKRAEKFDDWASKVQTLLKKMDTNCNNNESEETRVPSLKELKALLNDAVVNKYPTNSEIYEHLNTIVTEASKCSRAAKDLLRQQETLRKQQLTAGPQQTLSPVKRTLRSTAGRNANSGLRDNLNIRLTLEEISLFYEEIAELECDIPEKYSLKQLIERCNSIASSIMSVLDTNNAKEVNESLKSSDLEAVLLDAQSIVVVDFGPQLESFRHKLEEIRWLEECDLILTEDVKPENQKRYELTNIKALIENGMKLAVNTENINSKLNELQQMVDESNKWIERATNCFNVKTEGQNESDVNASKPSLDFLESLITETESNSSLRRLVLSPQIDKIRESVGSARNWMSRVNVLFGNESQKNNIKVSLSNANSGAAPMIEAVEELVVSANGIDCQLTHLANLNSTINAARNWRDRLNRTFTKKSPLYSIIQILSPRIASMGQSSESSFSSRTLYHYLKRMSSQTQPKERKNSATNGKTGGKSIFETQLNGEYSRTHIVALYKLFEEQELNHLRLTRKRNASKRLYLERKASDLVTDSSQTPSPEDDSKSPSFRFCVCGKEEDEWMIECQLCNDWFHNTCIQNLQSFLTPYE</sequence>
<dbReference type="InterPro" id="IPR003347">
    <property type="entry name" value="JmjC_dom"/>
</dbReference>
<dbReference type="OrthoDB" id="1678912at2759"/>
<dbReference type="AlphaFoldDB" id="A0A7R9QR57"/>
<accession>A0A7R9QR57</accession>
<evidence type="ECO:0000256" key="2">
    <source>
        <dbReference type="ARBA" id="ARBA00022723"/>
    </source>
</evidence>
<dbReference type="InterPro" id="IPR011011">
    <property type="entry name" value="Znf_FYVE_PHD"/>
</dbReference>
<dbReference type="SUPFAM" id="SSF57903">
    <property type="entry name" value="FYVE/PHD zinc finger"/>
    <property type="match status" value="1"/>
</dbReference>
<evidence type="ECO:0000259" key="9">
    <source>
        <dbReference type="PROSITE" id="PS51184"/>
    </source>
</evidence>
<dbReference type="EMBL" id="OC924334">
    <property type="protein sequence ID" value="CAD7655452.1"/>
    <property type="molecule type" value="Genomic_DNA"/>
</dbReference>
<evidence type="ECO:0000313" key="11">
    <source>
        <dbReference type="Proteomes" id="UP000728032"/>
    </source>
</evidence>
<evidence type="ECO:0000256" key="5">
    <source>
        <dbReference type="ARBA" id="ARBA00022964"/>
    </source>
</evidence>
<dbReference type="SUPFAM" id="SSF51197">
    <property type="entry name" value="Clavaminate synthase-like"/>
    <property type="match status" value="1"/>
</dbReference>
<dbReference type="GO" id="GO:0046872">
    <property type="term" value="F:metal ion binding"/>
    <property type="evidence" value="ECO:0007669"/>
    <property type="project" value="UniProtKB-KW"/>
</dbReference>
<dbReference type="Pfam" id="PF08429">
    <property type="entry name" value="PLU-1"/>
    <property type="match status" value="1"/>
</dbReference>
<keyword evidence="5" id="KW-0560">Oxidoreductase</keyword>
<reference evidence="10" key="1">
    <citation type="submission" date="2020-11" db="EMBL/GenBank/DDBJ databases">
        <authorList>
            <person name="Tran Van P."/>
        </authorList>
    </citation>
    <scope>NUCLEOTIDE SEQUENCE</scope>
</reference>
<evidence type="ECO:0000256" key="1">
    <source>
        <dbReference type="ARBA" id="ARBA00004123"/>
    </source>
</evidence>
<comment type="subcellular location">
    <subcellularLocation>
        <location evidence="1">Nucleus</location>
    </subcellularLocation>
</comment>
<dbReference type="PANTHER" id="PTHR10694">
    <property type="entry name" value="LYSINE-SPECIFIC DEMETHYLASE"/>
    <property type="match status" value="1"/>
</dbReference>
<dbReference type="EMBL" id="CAJPVJ010009509">
    <property type="protein sequence ID" value="CAG2172639.1"/>
    <property type="molecule type" value="Genomic_DNA"/>
</dbReference>
<dbReference type="PROSITE" id="PS51184">
    <property type="entry name" value="JMJC"/>
    <property type="match status" value="1"/>
</dbReference>
<keyword evidence="11" id="KW-1185">Reference proteome</keyword>
<dbReference type="Proteomes" id="UP000728032">
    <property type="component" value="Unassembled WGS sequence"/>
</dbReference>
<dbReference type="Pfam" id="PF02928">
    <property type="entry name" value="zf-C5HC2"/>
    <property type="match status" value="1"/>
</dbReference>